<dbReference type="RefSeq" id="WP_106513661.1">
    <property type="nucleotide sequence ID" value="NZ_PXYI01000004.1"/>
</dbReference>
<dbReference type="Gene3D" id="3.30.160.880">
    <property type="entry name" value="Cell division protein ZapA protomer, N-terminal domain"/>
    <property type="match status" value="1"/>
</dbReference>
<accession>A0A2P7QP65</accession>
<comment type="caution">
    <text evidence="1">The sequence shown here is derived from an EMBL/GenBank/DDBJ whole genome shotgun (WGS) entry which is preliminary data.</text>
</comment>
<sequence>MPNVEVEIGNRRYSIACRTGEEDHLRSVAAIVDRKAKDANDALGNLGENRQLLFASLLLADEVLERRAGHDPAAHASPFETDDSEIADALERLAARMESVAGTLETEAQTS</sequence>
<keyword evidence="2" id="KW-1185">Reference proteome</keyword>
<dbReference type="Proteomes" id="UP000241167">
    <property type="component" value="Unassembled WGS sequence"/>
</dbReference>
<keyword evidence="1" id="KW-0131">Cell cycle</keyword>
<reference evidence="1 2" key="1">
    <citation type="submission" date="2018-03" db="EMBL/GenBank/DDBJ databases">
        <title>The draft genome of Sphingosinicella sp. GL-C-18.</title>
        <authorList>
            <person name="Liu L."/>
            <person name="Li L."/>
            <person name="Liang L."/>
            <person name="Zhang X."/>
            <person name="Wang T."/>
        </authorList>
    </citation>
    <scope>NUCLEOTIDE SEQUENCE [LARGE SCALE GENOMIC DNA]</scope>
    <source>
        <strain evidence="1 2">GL-C-18</strain>
    </source>
</reference>
<dbReference type="InterPro" id="IPR042233">
    <property type="entry name" value="Cell_div_ZapA_N"/>
</dbReference>
<dbReference type="SUPFAM" id="SSF102829">
    <property type="entry name" value="Cell division protein ZapA-like"/>
    <property type="match status" value="1"/>
</dbReference>
<dbReference type="GO" id="GO:0051301">
    <property type="term" value="P:cell division"/>
    <property type="evidence" value="ECO:0007669"/>
    <property type="project" value="UniProtKB-KW"/>
</dbReference>
<evidence type="ECO:0000313" key="1">
    <source>
        <dbReference type="EMBL" id="PSJ39765.1"/>
    </source>
</evidence>
<gene>
    <name evidence="1" type="ORF">C7I55_14405</name>
</gene>
<organism evidence="1 2">
    <name type="scientific">Allosphingosinicella deserti</name>
    <dbReference type="NCBI Taxonomy" id="2116704"/>
    <lineage>
        <taxon>Bacteria</taxon>
        <taxon>Pseudomonadati</taxon>
        <taxon>Pseudomonadota</taxon>
        <taxon>Alphaproteobacteria</taxon>
        <taxon>Sphingomonadales</taxon>
        <taxon>Sphingomonadaceae</taxon>
        <taxon>Allosphingosinicella</taxon>
    </lineage>
</organism>
<keyword evidence="1" id="KW-0132">Cell division</keyword>
<dbReference type="OrthoDB" id="9797575at2"/>
<dbReference type="Pfam" id="PF05164">
    <property type="entry name" value="ZapA"/>
    <property type="match status" value="1"/>
</dbReference>
<dbReference type="AlphaFoldDB" id="A0A2P7QP65"/>
<proteinExistence type="predicted"/>
<dbReference type="InterPro" id="IPR036192">
    <property type="entry name" value="Cell_div_ZapA-like_sf"/>
</dbReference>
<dbReference type="EMBL" id="PXYI01000004">
    <property type="protein sequence ID" value="PSJ39765.1"/>
    <property type="molecule type" value="Genomic_DNA"/>
</dbReference>
<dbReference type="InterPro" id="IPR007838">
    <property type="entry name" value="Cell_div_ZapA-like"/>
</dbReference>
<protein>
    <submittedName>
        <fullName evidence="1">Cell division protein ZapA</fullName>
    </submittedName>
</protein>
<evidence type="ECO:0000313" key="2">
    <source>
        <dbReference type="Proteomes" id="UP000241167"/>
    </source>
</evidence>
<name>A0A2P7QP65_9SPHN</name>